<sequence>MNDQNPKDIVQRDYFVGGAMEKRQHFRVSDFLPVEVYDGEKRIFPRNRLRPTSIVQGKHEDILNAVLRSLRKAKTTKKLSTDGLKAILSLELADVYMCTEENPNLTTTDPRRCHVSISEGGIRIDMLEHDYDAEHTALLTLVLHLPGDSQPLCVNAYVKGGNRIGPDGIVLLRFEFAGMSEHNRQRLFRYILKLQSQKVRTTTTPNIEPHAGGRQAH</sequence>
<evidence type="ECO:0000313" key="2">
    <source>
        <dbReference type="Proteomes" id="UP000183986"/>
    </source>
</evidence>
<evidence type="ECO:0000313" key="1">
    <source>
        <dbReference type="EMBL" id="OJS99802.1"/>
    </source>
</evidence>
<dbReference type="Gene3D" id="2.40.10.220">
    <property type="entry name" value="predicted glycosyltransferase like domains"/>
    <property type="match status" value="1"/>
</dbReference>
<reference evidence="1" key="1">
    <citation type="submission" date="2016-11" db="EMBL/GenBank/DDBJ databases">
        <title>Draft Genome Sequence of Marinobacter hydrocarbonoclasticus strain STW2, a polyaromatic aromatic hydrocarbon degrading and denitrifying bacterium from rhizosphere of Seagrass Enhalus acodoides.</title>
        <authorList>
            <person name="Ling J."/>
            <person name="Dong J."/>
        </authorList>
    </citation>
    <scope>NUCLEOTIDE SEQUENCE [LARGE SCALE GENOMIC DNA]</scope>
    <source>
        <strain evidence="1">STW2</strain>
    </source>
</reference>
<proteinExistence type="predicted"/>
<gene>
    <name evidence="1" type="ORF">BEE62_06695</name>
</gene>
<name>A0A1M2UWZ6_MARNT</name>
<dbReference type="Proteomes" id="UP000183986">
    <property type="component" value="Unassembled WGS sequence"/>
</dbReference>
<comment type="caution">
    <text evidence="1">The sequence shown here is derived from an EMBL/GenBank/DDBJ whole genome shotgun (WGS) entry which is preliminary data.</text>
</comment>
<protein>
    <recommendedName>
        <fullName evidence="3">PilZ domain-containing protein</fullName>
    </recommendedName>
</protein>
<keyword evidence="2" id="KW-1185">Reference proteome</keyword>
<dbReference type="AlphaFoldDB" id="A0A1M2UWZ6"/>
<organism evidence="1 2">
    <name type="scientific">Marinobacter nauticus</name>
    <name type="common">Marinobacter hydrocarbonoclasticus</name>
    <name type="synonym">Marinobacter aquaeolei</name>
    <dbReference type="NCBI Taxonomy" id="2743"/>
    <lineage>
        <taxon>Bacteria</taxon>
        <taxon>Pseudomonadati</taxon>
        <taxon>Pseudomonadota</taxon>
        <taxon>Gammaproteobacteria</taxon>
        <taxon>Pseudomonadales</taxon>
        <taxon>Marinobacteraceae</taxon>
        <taxon>Marinobacter</taxon>
    </lineage>
</organism>
<dbReference type="EMBL" id="MPKY01000001">
    <property type="protein sequence ID" value="OJS99802.1"/>
    <property type="molecule type" value="Genomic_DNA"/>
</dbReference>
<accession>A0A1M2UWZ6</accession>
<evidence type="ECO:0008006" key="3">
    <source>
        <dbReference type="Google" id="ProtNLM"/>
    </source>
</evidence>